<evidence type="ECO:0000313" key="3">
    <source>
        <dbReference type="Proteomes" id="UP000029452"/>
    </source>
</evidence>
<organism evidence="2 3">
    <name type="scientific">Leptospirillum ferriphilum</name>
    <dbReference type="NCBI Taxonomy" id="178606"/>
    <lineage>
        <taxon>Bacteria</taxon>
        <taxon>Pseudomonadati</taxon>
        <taxon>Nitrospirota</taxon>
        <taxon>Nitrospiria</taxon>
        <taxon>Nitrospirales</taxon>
        <taxon>Nitrospiraceae</taxon>
        <taxon>Leptospirillum</taxon>
    </lineage>
</organism>
<dbReference type="AlphaFoldDB" id="A0A094WC71"/>
<protein>
    <submittedName>
        <fullName evidence="2">Uncharacterized protein</fullName>
    </submittedName>
</protein>
<dbReference type="EMBL" id="JPGK01000007">
    <property type="protein sequence ID" value="KGA93277.1"/>
    <property type="molecule type" value="Genomic_DNA"/>
</dbReference>
<dbReference type="Proteomes" id="UP000029452">
    <property type="component" value="Unassembled WGS sequence"/>
</dbReference>
<comment type="caution">
    <text evidence="2">The sequence shown here is derived from an EMBL/GenBank/DDBJ whole genome shotgun (WGS) entry which is preliminary data.</text>
</comment>
<evidence type="ECO:0000256" key="1">
    <source>
        <dbReference type="SAM" id="MobiDB-lite"/>
    </source>
</evidence>
<name>A0A094WC71_9BACT</name>
<evidence type="ECO:0000313" key="2">
    <source>
        <dbReference type="EMBL" id="KGA93277.1"/>
    </source>
</evidence>
<accession>A0A094WC71</accession>
<feature type="region of interest" description="Disordered" evidence="1">
    <location>
        <begin position="1"/>
        <end position="40"/>
    </location>
</feature>
<gene>
    <name evidence="2" type="ORF">LptCag_0313</name>
</gene>
<sequence>MQWIGPYHPGESPGRQRPPRKNIGEKTISVPINPYSRLYS</sequence>
<proteinExistence type="predicted"/>
<reference evidence="2 3" key="1">
    <citation type="submission" date="2014-06" db="EMBL/GenBank/DDBJ databases">
        <title>Draft genome sequence of iron oxidizing acidophile Leptospirillum ferriphilum DSM14647.</title>
        <authorList>
            <person name="Cardenas J.P."/>
            <person name="Lazcano M."/>
            <person name="Ossandon F.J."/>
            <person name="Corbett M."/>
            <person name="Holmes D.S."/>
            <person name="Watkin E."/>
        </authorList>
    </citation>
    <scope>NUCLEOTIDE SEQUENCE [LARGE SCALE GENOMIC DNA]</scope>
    <source>
        <strain evidence="2 3">DSM 14647</strain>
    </source>
</reference>